<proteinExistence type="predicted"/>
<evidence type="ECO:0000313" key="4">
    <source>
        <dbReference type="EMBL" id="EXX62000.1"/>
    </source>
</evidence>
<evidence type="ECO:0000256" key="1">
    <source>
        <dbReference type="ARBA" id="ARBA00022741"/>
    </source>
</evidence>
<dbReference type="Proteomes" id="UP000022910">
    <property type="component" value="Unassembled WGS sequence"/>
</dbReference>
<protein>
    <submittedName>
        <fullName evidence="4">Sps1p</fullName>
    </submittedName>
</protein>
<dbReference type="HOGENOM" id="CLU_000288_7_34_1"/>
<dbReference type="AlphaFoldDB" id="A0A015J5H2"/>
<keyword evidence="5" id="KW-1185">Reference proteome</keyword>
<gene>
    <name evidence="4" type="ORF">RirG_165850</name>
</gene>
<dbReference type="PROSITE" id="PS50011">
    <property type="entry name" value="PROTEIN_KINASE_DOM"/>
    <property type="match status" value="1"/>
</dbReference>
<keyword evidence="2" id="KW-0067">ATP-binding</keyword>
<dbReference type="InterPro" id="IPR011009">
    <property type="entry name" value="Kinase-like_dom_sf"/>
</dbReference>
<dbReference type="InterPro" id="IPR001245">
    <property type="entry name" value="Ser-Thr/Tyr_kinase_cat_dom"/>
</dbReference>
<dbReference type="InterPro" id="IPR000719">
    <property type="entry name" value="Prot_kinase_dom"/>
</dbReference>
<name>A0A015J5H2_RHIIW</name>
<keyword evidence="1" id="KW-0547">Nucleotide-binding</keyword>
<dbReference type="PANTHER" id="PTHR44329:SF298">
    <property type="entry name" value="MIXED LINEAGE KINASE DOMAIN-LIKE PROTEIN"/>
    <property type="match status" value="1"/>
</dbReference>
<evidence type="ECO:0000256" key="2">
    <source>
        <dbReference type="ARBA" id="ARBA00022840"/>
    </source>
</evidence>
<dbReference type="Gene3D" id="1.10.510.10">
    <property type="entry name" value="Transferase(Phosphotransferase) domain 1"/>
    <property type="match status" value="1"/>
</dbReference>
<dbReference type="GO" id="GO:0005524">
    <property type="term" value="F:ATP binding"/>
    <property type="evidence" value="ECO:0007669"/>
    <property type="project" value="UniProtKB-KW"/>
</dbReference>
<dbReference type="OrthoDB" id="10445519at2759"/>
<dbReference type="InterPro" id="IPR051681">
    <property type="entry name" value="Ser/Thr_Kinases-Pseudokinases"/>
</dbReference>
<sequence length="670" mass="78349">MNADNNTFDPTPRLKSSPVPVLFIPFKNDENMCNYCGDKYSVTLKFKQKYCKNCLFLYIKDTKGNDTYLDTYIITNNAQCIKHEVNRNNFNTMNIQEWCEYCSEVSYFRQVIPNTLSFNNSYLSLYCTHKKIDCELCDKQWSSYLSKHGQDCYQIFSGWVESTLIRASISILYLPWWDNCNKCSFCELDLKYILHQESESYYQKWCSKCYVIYTGCRYCLTTNIIFGITDQSQCMKCKRILFITIDITNMFSGNYIIDELLASTIFDNNQQYLIADYMNNNTNINPLKVYKFIIKHLRKFRLVIKWIPYSQIENLRKIAEGGFSIIYKAIWVDGSLDRDVAIKRLHNSQNISKYFLDELKSFCQLNNKGCGLIMCHGITQDPITKEYMLIMDYAEGGDLHNYLQKNFINITWIDKINILNDISSGLHGIHRNNFIHRDFHSGNILLSLWNIDYLDDWRIGDLGLSQPANNTLSSNETYGVIPYIAPEIFKGGTFSKETDVYSFGMIMWELTTGCKPFANVEHDIHLIYKILDGKRPEITNDTPECFANLMIRCWDSNPSKRPTIDEIYGSAIDWKYMCSYFYDMPLLFEIIEEFQQAEETRLELTQLKKLGPEFSEQSHQKAIYTSRALSSFISKPINLSSMTSSNMKQEYITKNMNLILIIFKVYPPII</sequence>
<dbReference type="PRINTS" id="PR00109">
    <property type="entry name" value="TYRKINASE"/>
</dbReference>
<organism evidence="4 5">
    <name type="scientific">Rhizophagus irregularis (strain DAOM 197198w)</name>
    <name type="common">Glomus intraradices</name>
    <dbReference type="NCBI Taxonomy" id="1432141"/>
    <lineage>
        <taxon>Eukaryota</taxon>
        <taxon>Fungi</taxon>
        <taxon>Fungi incertae sedis</taxon>
        <taxon>Mucoromycota</taxon>
        <taxon>Glomeromycotina</taxon>
        <taxon>Glomeromycetes</taxon>
        <taxon>Glomerales</taxon>
        <taxon>Glomeraceae</taxon>
        <taxon>Rhizophagus</taxon>
    </lineage>
</organism>
<dbReference type="EMBL" id="JEMT01024929">
    <property type="protein sequence ID" value="EXX62000.1"/>
    <property type="molecule type" value="Genomic_DNA"/>
</dbReference>
<dbReference type="Pfam" id="PF07714">
    <property type="entry name" value="PK_Tyr_Ser-Thr"/>
    <property type="match status" value="1"/>
</dbReference>
<dbReference type="GO" id="GO:0004674">
    <property type="term" value="F:protein serine/threonine kinase activity"/>
    <property type="evidence" value="ECO:0007669"/>
    <property type="project" value="TreeGrafter"/>
</dbReference>
<dbReference type="PANTHER" id="PTHR44329">
    <property type="entry name" value="SERINE/THREONINE-PROTEIN KINASE TNNI3K-RELATED"/>
    <property type="match status" value="1"/>
</dbReference>
<reference evidence="4 5" key="1">
    <citation type="submission" date="2014-02" db="EMBL/GenBank/DDBJ databases">
        <title>Single nucleus genome sequencing reveals high similarity among nuclei of an endomycorrhizal fungus.</title>
        <authorList>
            <person name="Lin K."/>
            <person name="Geurts R."/>
            <person name="Zhang Z."/>
            <person name="Limpens E."/>
            <person name="Saunders D.G."/>
            <person name="Mu D."/>
            <person name="Pang E."/>
            <person name="Cao H."/>
            <person name="Cha H."/>
            <person name="Lin T."/>
            <person name="Zhou Q."/>
            <person name="Shang Y."/>
            <person name="Li Y."/>
            <person name="Ivanov S."/>
            <person name="Sharma T."/>
            <person name="Velzen R.V."/>
            <person name="Ruijter N.D."/>
            <person name="Aanen D.K."/>
            <person name="Win J."/>
            <person name="Kamoun S."/>
            <person name="Bisseling T."/>
            <person name="Huang S."/>
        </authorList>
    </citation>
    <scope>NUCLEOTIDE SEQUENCE [LARGE SCALE GENOMIC DNA]</scope>
    <source>
        <strain evidence="5">DAOM197198w</strain>
    </source>
</reference>
<accession>A0A015J5H2</accession>
<evidence type="ECO:0000313" key="5">
    <source>
        <dbReference type="Proteomes" id="UP000022910"/>
    </source>
</evidence>
<evidence type="ECO:0000259" key="3">
    <source>
        <dbReference type="PROSITE" id="PS50011"/>
    </source>
</evidence>
<comment type="caution">
    <text evidence="4">The sequence shown here is derived from an EMBL/GenBank/DDBJ whole genome shotgun (WGS) entry which is preliminary data.</text>
</comment>
<feature type="domain" description="Protein kinase" evidence="3">
    <location>
        <begin position="312"/>
        <end position="587"/>
    </location>
</feature>
<dbReference type="SUPFAM" id="SSF56112">
    <property type="entry name" value="Protein kinase-like (PK-like)"/>
    <property type="match status" value="1"/>
</dbReference>